<protein>
    <submittedName>
        <fullName evidence="1">Uncharacterized protein</fullName>
    </submittedName>
</protein>
<evidence type="ECO:0000313" key="2">
    <source>
        <dbReference type="Proteomes" id="UP000245698"/>
    </source>
</evidence>
<proteinExistence type="predicted"/>
<organism evidence="1 2">
    <name type="scientific">Mesorhizobium delmotii</name>
    <dbReference type="NCBI Taxonomy" id="1631247"/>
    <lineage>
        <taxon>Bacteria</taxon>
        <taxon>Pseudomonadati</taxon>
        <taxon>Pseudomonadota</taxon>
        <taxon>Alphaproteobacteria</taxon>
        <taxon>Hyphomicrobiales</taxon>
        <taxon>Phyllobacteriaceae</taxon>
        <taxon>Mesorhizobium</taxon>
    </lineage>
</organism>
<name>A0A2P9AV95_9HYPH</name>
<reference evidence="2" key="1">
    <citation type="submission" date="2016-12" db="EMBL/GenBank/DDBJ databases">
        <authorList>
            <person name="Brunel B."/>
        </authorList>
    </citation>
    <scope>NUCLEOTIDE SEQUENCE [LARGE SCALE GENOMIC DNA]</scope>
</reference>
<accession>A0A2P9AV95</accession>
<keyword evidence="2" id="KW-1185">Reference proteome</keyword>
<sequence length="139" mass="14649">MSWKLPAARFSSITARAFPFANLAIFTPLTIIAAISENWLENSGNSSEPKTNEKVMDFVSADPATTAKLRVLASLTSNAMPAAAANKSASEPDPVVLLKPPVVLVIAGVPLPLVSKRPESMPSVAPAPEKVEAWSAAPW</sequence>
<dbReference type="Proteomes" id="UP000245698">
    <property type="component" value="Unassembled WGS sequence"/>
</dbReference>
<gene>
    <name evidence="1" type="ORF">BQ8482_60137</name>
</gene>
<dbReference type="EMBL" id="FUIG01000070">
    <property type="protein sequence ID" value="SJM35126.1"/>
    <property type="molecule type" value="Genomic_DNA"/>
</dbReference>
<dbReference type="AlphaFoldDB" id="A0A2P9AV95"/>
<evidence type="ECO:0000313" key="1">
    <source>
        <dbReference type="EMBL" id="SJM35126.1"/>
    </source>
</evidence>